<evidence type="ECO:0000313" key="2">
    <source>
        <dbReference type="Proteomes" id="UP001060215"/>
    </source>
</evidence>
<sequence>MNGHVEDFEHSVTVGEVTGKPPRHFVCTQAQLVSGEHKPLKQETQLELGNVYFMLPYSTIQSGISPVDLASIAKKLTRVAKTSQPQLASKSPLRNFLSSGSSPVWSSPAISPNRFSGSVKAQSWKPFLDTIRERSINRRSESDLQETQSFGDSKREFKL</sequence>
<comment type="caution">
    <text evidence="1">The sequence shown here is derived from an EMBL/GenBank/DDBJ whole genome shotgun (WGS) entry which is preliminary data.</text>
</comment>
<gene>
    <name evidence="1" type="ORF">LOK49_LG04G00189</name>
</gene>
<protein>
    <submittedName>
        <fullName evidence="1">Uncharacterized protein</fullName>
    </submittedName>
</protein>
<name>A0ACC0HWX8_9ERIC</name>
<evidence type="ECO:0000313" key="1">
    <source>
        <dbReference type="EMBL" id="KAI8017007.1"/>
    </source>
</evidence>
<keyword evidence="2" id="KW-1185">Reference proteome</keyword>
<proteinExistence type="predicted"/>
<dbReference type="Proteomes" id="UP001060215">
    <property type="component" value="Chromosome 2"/>
</dbReference>
<reference evidence="1 2" key="1">
    <citation type="journal article" date="2022" name="Plant J.">
        <title>Chromosome-level genome of Camellia lanceoleosa provides a valuable resource for understanding genome evolution and self-incompatibility.</title>
        <authorList>
            <person name="Gong W."/>
            <person name="Xiao S."/>
            <person name="Wang L."/>
            <person name="Liao Z."/>
            <person name="Chang Y."/>
            <person name="Mo W."/>
            <person name="Hu G."/>
            <person name="Li W."/>
            <person name="Zhao G."/>
            <person name="Zhu H."/>
            <person name="Hu X."/>
            <person name="Ji K."/>
            <person name="Xiang X."/>
            <person name="Song Q."/>
            <person name="Yuan D."/>
            <person name="Jin S."/>
            <person name="Zhang L."/>
        </authorList>
    </citation>
    <scope>NUCLEOTIDE SEQUENCE [LARGE SCALE GENOMIC DNA]</scope>
    <source>
        <strain evidence="1">SQ_2022a</strain>
    </source>
</reference>
<dbReference type="EMBL" id="CM045759">
    <property type="protein sequence ID" value="KAI8017007.1"/>
    <property type="molecule type" value="Genomic_DNA"/>
</dbReference>
<accession>A0ACC0HWX8</accession>
<organism evidence="1 2">
    <name type="scientific">Camellia lanceoleosa</name>
    <dbReference type="NCBI Taxonomy" id="1840588"/>
    <lineage>
        <taxon>Eukaryota</taxon>
        <taxon>Viridiplantae</taxon>
        <taxon>Streptophyta</taxon>
        <taxon>Embryophyta</taxon>
        <taxon>Tracheophyta</taxon>
        <taxon>Spermatophyta</taxon>
        <taxon>Magnoliopsida</taxon>
        <taxon>eudicotyledons</taxon>
        <taxon>Gunneridae</taxon>
        <taxon>Pentapetalae</taxon>
        <taxon>asterids</taxon>
        <taxon>Ericales</taxon>
        <taxon>Theaceae</taxon>
        <taxon>Camellia</taxon>
    </lineage>
</organism>